<evidence type="ECO:0000313" key="1">
    <source>
        <dbReference type="EMBL" id="SEI67507.1"/>
    </source>
</evidence>
<dbReference type="RefSeq" id="WP_091335150.1">
    <property type="nucleotide sequence ID" value="NZ_FNYC01000002.1"/>
</dbReference>
<reference evidence="1 2" key="1">
    <citation type="submission" date="2016-10" db="EMBL/GenBank/DDBJ databases">
        <authorList>
            <person name="de Groot N.N."/>
        </authorList>
    </citation>
    <scope>NUCLEOTIDE SEQUENCE [LARGE SCALE GENOMIC DNA]</scope>
    <source>
        <strain evidence="1 2">DSM 26515</strain>
    </source>
</reference>
<sequence>MTPPTDAFRRFQAELAALDAKSRPPKTPMEQAKEEFLALKKRYGLTVADVVTFFPEEEGIAYLQQLIAARTR</sequence>
<name>A0A1H6SRU3_9GAMM</name>
<dbReference type="AlphaFoldDB" id="A0A1H6SRU3"/>
<gene>
    <name evidence="1" type="ORF">SAMN04487997_1424</name>
</gene>
<organism evidence="1 2">
    <name type="scientific">Frateuria terrea</name>
    <dbReference type="NCBI Taxonomy" id="529704"/>
    <lineage>
        <taxon>Bacteria</taxon>
        <taxon>Pseudomonadati</taxon>
        <taxon>Pseudomonadota</taxon>
        <taxon>Gammaproteobacteria</taxon>
        <taxon>Lysobacterales</taxon>
        <taxon>Rhodanobacteraceae</taxon>
        <taxon>Frateuria</taxon>
    </lineage>
</organism>
<accession>A0A1H6SRU3</accession>
<dbReference type="OrthoDB" id="5957492at2"/>
<evidence type="ECO:0008006" key="3">
    <source>
        <dbReference type="Google" id="ProtNLM"/>
    </source>
</evidence>
<protein>
    <recommendedName>
        <fullName evidence="3">2-hydroxyacyl-CoA dehydratase</fullName>
    </recommendedName>
</protein>
<dbReference type="STRING" id="529704.SAMN02927913_1339"/>
<evidence type="ECO:0000313" key="2">
    <source>
        <dbReference type="Proteomes" id="UP000199420"/>
    </source>
</evidence>
<proteinExistence type="predicted"/>
<keyword evidence="2" id="KW-1185">Reference proteome</keyword>
<dbReference type="EMBL" id="FNYC01000002">
    <property type="protein sequence ID" value="SEI67507.1"/>
    <property type="molecule type" value="Genomic_DNA"/>
</dbReference>
<dbReference type="Proteomes" id="UP000199420">
    <property type="component" value="Unassembled WGS sequence"/>
</dbReference>